<dbReference type="AlphaFoldDB" id="A0A382ZRE3"/>
<evidence type="ECO:0000313" key="1">
    <source>
        <dbReference type="EMBL" id="SVD98041.1"/>
    </source>
</evidence>
<dbReference type="EMBL" id="UINC01186025">
    <property type="protein sequence ID" value="SVD98041.1"/>
    <property type="molecule type" value="Genomic_DNA"/>
</dbReference>
<gene>
    <name evidence="1" type="ORF">METZ01_LOCUS450895</name>
</gene>
<protein>
    <submittedName>
        <fullName evidence="1">Uncharacterized protein</fullName>
    </submittedName>
</protein>
<reference evidence="1" key="1">
    <citation type="submission" date="2018-05" db="EMBL/GenBank/DDBJ databases">
        <authorList>
            <person name="Lanie J.A."/>
            <person name="Ng W.-L."/>
            <person name="Kazmierczak K.M."/>
            <person name="Andrzejewski T.M."/>
            <person name="Davidsen T.M."/>
            <person name="Wayne K.J."/>
            <person name="Tettelin H."/>
            <person name="Glass J.I."/>
            <person name="Rusch D."/>
            <person name="Podicherti R."/>
            <person name="Tsui H.-C.T."/>
            <person name="Winkler M.E."/>
        </authorList>
    </citation>
    <scope>NUCLEOTIDE SEQUENCE</scope>
</reference>
<organism evidence="1">
    <name type="scientific">marine metagenome</name>
    <dbReference type="NCBI Taxonomy" id="408172"/>
    <lineage>
        <taxon>unclassified sequences</taxon>
        <taxon>metagenomes</taxon>
        <taxon>ecological metagenomes</taxon>
    </lineage>
</organism>
<proteinExistence type="predicted"/>
<sequence length="198" mass="23023">MEPYSDWFFEQDLSSLEELATKNPKNNPISQLGWGTSDEYLKEIVDKDGAHEGYPEMSYSYDLQAGDHPRLFQRKYQKFSTTLCNFLGARNEAVHVFYPKMGYMGWHNNWNAHGYNILLSYSQNGRGFFKYRDTKSHEVIHMQDPTGWSCKVGYYGRGREPDKVYYHCAGSYEPRLTLGYLIPHLGLWESMVDDIAGN</sequence>
<name>A0A382ZRE3_9ZZZZ</name>
<accession>A0A382ZRE3</accession>